<organism evidence="2 3">
    <name type="scientific">Schizophyllum amplum</name>
    <dbReference type="NCBI Taxonomy" id="97359"/>
    <lineage>
        <taxon>Eukaryota</taxon>
        <taxon>Fungi</taxon>
        <taxon>Dikarya</taxon>
        <taxon>Basidiomycota</taxon>
        <taxon>Agaricomycotina</taxon>
        <taxon>Agaricomycetes</taxon>
        <taxon>Agaricomycetidae</taxon>
        <taxon>Agaricales</taxon>
        <taxon>Schizophyllaceae</taxon>
        <taxon>Schizophyllum</taxon>
    </lineage>
</organism>
<keyword evidence="3" id="KW-1185">Reference proteome</keyword>
<sequence length="100" mass="11607">MHRAQMYNTILEVPSKQLTVSSFHPRIVLRRHCKTTRSLIMAHHQIFSQSAHDLILQFTHQIGERRPSDSQKISRMCVRSTRGAEDQQEARTGRPRSAET</sequence>
<dbReference type="Proteomes" id="UP000320762">
    <property type="component" value="Unassembled WGS sequence"/>
</dbReference>
<proteinExistence type="predicted"/>
<dbReference type="AlphaFoldDB" id="A0A550C0J4"/>
<comment type="caution">
    <text evidence="2">The sequence shown here is derived from an EMBL/GenBank/DDBJ whole genome shotgun (WGS) entry which is preliminary data.</text>
</comment>
<evidence type="ECO:0000313" key="2">
    <source>
        <dbReference type="EMBL" id="TRM58256.1"/>
    </source>
</evidence>
<gene>
    <name evidence="2" type="ORF">BD626DRAFT_186215</name>
</gene>
<protein>
    <submittedName>
        <fullName evidence="2">Uncharacterized protein</fullName>
    </submittedName>
</protein>
<name>A0A550C0J4_9AGAR</name>
<feature type="region of interest" description="Disordered" evidence="1">
    <location>
        <begin position="64"/>
        <end position="100"/>
    </location>
</feature>
<evidence type="ECO:0000256" key="1">
    <source>
        <dbReference type="SAM" id="MobiDB-lite"/>
    </source>
</evidence>
<feature type="compositionally biased region" description="Basic and acidic residues" evidence="1">
    <location>
        <begin position="82"/>
        <end position="100"/>
    </location>
</feature>
<accession>A0A550C0J4</accession>
<dbReference type="EMBL" id="VDMD01000037">
    <property type="protein sequence ID" value="TRM58256.1"/>
    <property type="molecule type" value="Genomic_DNA"/>
</dbReference>
<evidence type="ECO:0000313" key="3">
    <source>
        <dbReference type="Proteomes" id="UP000320762"/>
    </source>
</evidence>
<reference evidence="2 3" key="1">
    <citation type="journal article" date="2019" name="New Phytol.">
        <title>Comparative genomics reveals unique wood-decay strategies and fruiting body development in the Schizophyllaceae.</title>
        <authorList>
            <person name="Almasi E."/>
            <person name="Sahu N."/>
            <person name="Krizsan K."/>
            <person name="Balint B."/>
            <person name="Kovacs G.M."/>
            <person name="Kiss B."/>
            <person name="Cseklye J."/>
            <person name="Drula E."/>
            <person name="Henrissat B."/>
            <person name="Nagy I."/>
            <person name="Chovatia M."/>
            <person name="Adam C."/>
            <person name="LaButti K."/>
            <person name="Lipzen A."/>
            <person name="Riley R."/>
            <person name="Grigoriev I.V."/>
            <person name="Nagy L.G."/>
        </authorList>
    </citation>
    <scope>NUCLEOTIDE SEQUENCE [LARGE SCALE GENOMIC DNA]</scope>
    <source>
        <strain evidence="2 3">NL-1724</strain>
    </source>
</reference>